<organism evidence="1 2">
    <name type="scientific">Armadillidium nasatum</name>
    <dbReference type="NCBI Taxonomy" id="96803"/>
    <lineage>
        <taxon>Eukaryota</taxon>
        <taxon>Metazoa</taxon>
        <taxon>Ecdysozoa</taxon>
        <taxon>Arthropoda</taxon>
        <taxon>Crustacea</taxon>
        <taxon>Multicrustacea</taxon>
        <taxon>Malacostraca</taxon>
        <taxon>Eumalacostraca</taxon>
        <taxon>Peracarida</taxon>
        <taxon>Isopoda</taxon>
        <taxon>Oniscidea</taxon>
        <taxon>Crinocheta</taxon>
        <taxon>Armadillidiidae</taxon>
        <taxon>Armadillidium</taxon>
    </lineage>
</organism>
<keyword evidence="2" id="KW-1185">Reference proteome</keyword>
<name>A0A5N5TC62_9CRUS</name>
<evidence type="ECO:0000313" key="2">
    <source>
        <dbReference type="Proteomes" id="UP000326759"/>
    </source>
</evidence>
<dbReference type="Proteomes" id="UP000326759">
    <property type="component" value="Unassembled WGS sequence"/>
</dbReference>
<dbReference type="AlphaFoldDB" id="A0A5N5TC62"/>
<feature type="non-terminal residue" evidence="1">
    <location>
        <position position="71"/>
    </location>
</feature>
<reference evidence="1 2" key="1">
    <citation type="journal article" date="2019" name="PLoS Biol.">
        <title>Sex chromosomes control vertical transmission of feminizing Wolbachia symbionts in an isopod.</title>
        <authorList>
            <person name="Becking T."/>
            <person name="Chebbi M.A."/>
            <person name="Giraud I."/>
            <person name="Moumen B."/>
            <person name="Laverre T."/>
            <person name="Caubet Y."/>
            <person name="Peccoud J."/>
            <person name="Gilbert C."/>
            <person name="Cordaux R."/>
        </authorList>
    </citation>
    <scope>NUCLEOTIDE SEQUENCE [LARGE SCALE GENOMIC DNA]</scope>
    <source>
        <strain evidence="1">ANa2</strain>
        <tissue evidence="1">Whole body excluding digestive tract and cuticle</tissue>
    </source>
</reference>
<gene>
    <name evidence="1" type="ORF">Anas_01057</name>
</gene>
<protein>
    <submittedName>
        <fullName evidence="1">Uncharacterized protein</fullName>
    </submittedName>
</protein>
<evidence type="ECO:0000313" key="1">
    <source>
        <dbReference type="EMBL" id="KAB7502695.1"/>
    </source>
</evidence>
<dbReference type="EMBL" id="SEYY01006949">
    <property type="protein sequence ID" value="KAB7502695.1"/>
    <property type="molecule type" value="Genomic_DNA"/>
</dbReference>
<accession>A0A5N5TC62</accession>
<proteinExistence type="predicted"/>
<sequence length="71" mass="8177">MSTPINSRGPEILIYTTNSSFNKKHDGPPIKCLVEHIPSDTQWIFVLKSELVTMYVEAYNNNGKLDTRIFY</sequence>
<comment type="caution">
    <text evidence="1">The sequence shown here is derived from an EMBL/GenBank/DDBJ whole genome shotgun (WGS) entry which is preliminary data.</text>
</comment>